<accession>A0A8I1AFJ7</accession>
<organism evidence="1 2">
    <name type="scientific">Burkholderia cepacia</name>
    <name type="common">Pseudomonas cepacia</name>
    <dbReference type="NCBI Taxonomy" id="292"/>
    <lineage>
        <taxon>Bacteria</taxon>
        <taxon>Pseudomonadati</taxon>
        <taxon>Pseudomonadota</taxon>
        <taxon>Betaproteobacteria</taxon>
        <taxon>Burkholderiales</taxon>
        <taxon>Burkholderiaceae</taxon>
        <taxon>Burkholderia</taxon>
        <taxon>Burkholderia cepacia complex</taxon>
    </lineage>
</organism>
<dbReference type="OrthoDB" id="9931366at2"/>
<evidence type="ECO:0000313" key="2">
    <source>
        <dbReference type="Proteomes" id="UP000645612"/>
    </source>
</evidence>
<dbReference type="AlphaFoldDB" id="A0A8I1AFJ7"/>
<reference evidence="1" key="1">
    <citation type="submission" date="2020-12" db="EMBL/GenBank/DDBJ databases">
        <title>Burkholderia cepacia complex in Mexico.</title>
        <authorList>
            <person name="Estrada P."/>
        </authorList>
    </citation>
    <scope>NUCLEOTIDE SEQUENCE</scope>
    <source>
        <strain evidence="1">871</strain>
    </source>
</reference>
<comment type="caution">
    <text evidence="1">The sequence shown here is derived from an EMBL/GenBank/DDBJ whole genome shotgun (WGS) entry which is preliminary data.</text>
</comment>
<dbReference type="EMBL" id="JAEDXG010000003">
    <property type="protein sequence ID" value="MBH9695668.1"/>
    <property type="molecule type" value="Genomic_DNA"/>
</dbReference>
<dbReference type="Proteomes" id="UP000645612">
    <property type="component" value="Unassembled WGS sequence"/>
</dbReference>
<dbReference type="RefSeq" id="WP_131723337.1">
    <property type="nucleotide sequence ID" value="NZ_CADDZZ010000004.1"/>
</dbReference>
<proteinExistence type="predicted"/>
<name>A0A8I1AFJ7_BURCE</name>
<protein>
    <submittedName>
        <fullName evidence="1">Uncharacterized protein</fullName>
    </submittedName>
</protein>
<gene>
    <name evidence="1" type="ORF">JAO13_04315</name>
</gene>
<evidence type="ECO:0000313" key="1">
    <source>
        <dbReference type="EMBL" id="MBH9695668.1"/>
    </source>
</evidence>
<sequence length="66" mass="7213">MSNETGVRLGSLVRRGFGGGNVQSDDKRGELASYRSIEIYFNGLEDRRDLFLLDIANSLTAGGAIY</sequence>